<dbReference type="OrthoDB" id="9813025at2"/>
<dbReference type="CDD" id="cd00156">
    <property type="entry name" value="REC"/>
    <property type="match status" value="1"/>
</dbReference>
<proteinExistence type="predicted"/>
<dbReference type="InterPro" id="IPR001789">
    <property type="entry name" value="Sig_transdc_resp-reg_receiver"/>
</dbReference>
<accession>A0A1I5PEY5</accession>
<dbReference type="PROSITE" id="PS50110">
    <property type="entry name" value="RESPONSE_REGULATORY"/>
    <property type="match status" value="1"/>
</dbReference>
<keyword evidence="1 3" id="KW-0597">Phosphoprotein</keyword>
<dbReference type="Proteomes" id="UP000199306">
    <property type="component" value="Unassembled WGS sequence"/>
</dbReference>
<dbReference type="PANTHER" id="PTHR44591">
    <property type="entry name" value="STRESS RESPONSE REGULATOR PROTEIN 1"/>
    <property type="match status" value="1"/>
</dbReference>
<evidence type="ECO:0000313" key="5">
    <source>
        <dbReference type="EMBL" id="SFP32091.1"/>
    </source>
</evidence>
<feature type="modified residue" description="4-aspartylphosphate" evidence="3">
    <location>
        <position position="53"/>
    </location>
</feature>
<name>A0A1I5PEY5_9BACT</name>
<reference evidence="5 6" key="1">
    <citation type="submission" date="2016-10" db="EMBL/GenBank/DDBJ databases">
        <authorList>
            <person name="de Groot N.N."/>
        </authorList>
    </citation>
    <scope>NUCLEOTIDE SEQUENCE [LARGE SCALE GENOMIC DNA]</scope>
    <source>
        <strain evidence="6">E92,LMG 26720,CCM 7988</strain>
    </source>
</reference>
<dbReference type="SMART" id="SM00448">
    <property type="entry name" value="REC"/>
    <property type="match status" value="1"/>
</dbReference>
<dbReference type="Gene3D" id="3.40.50.2300">
    <property type="match status" value="1"/>
</dbReference>
<evidence type="ECO:0000259" key="4">
    <source>
        <dbReference type="PROSITE" id="PS50110"/>
    </source>
</evidence>
<evidence type="ECO:0000256" key="2">
    <source>
        <dbReference type="ARBA" id="ARBA00023012"/>
    </source>
</evidence>
<evidence type="ECO:0000256" key="1">
    <source>
        <dbReference type="ARBA" id="ARBA00022553"/>
    </source>
</evidence>
<dbReference type="InterPro" id="IPR017850">
    <property type="entry name" value="Alkaline_phosphatase_core_sf"/>
</dbReference>
<keyword evidence="2" id="KW-0902">Two-component regulatory system</keyword>
<dbReference type="GO" id="GO:0000160">
    <property type="term" value="P:phosphorelay signal transduction system"/>
    <property type="evidence" value="ECO:0007669"/>
    <property type="project" value="UniProtKB-KW"/>
</dbReference>
<dbReference type="SUPFAM" id="SSF53649">
    <property type="entry name" value="Alkaline phosphatase-like"/>
    <property type="match status" value="1"/>
</dbReference>
<organism evidence="5 6">
    <name type="scientific">Pseudarcicella hirudinis</name>
    <dbReference type="NCBI Taxonomy" id="1079859"/>
    <lineage>
        <taxon>Bacteria</taxon>
        <taxon>Pseudomonadati</taxon>
        <taxon>Bacteroidota</taxon>
        <taxon>Cytophagia</taxon>
        <taxon>Cytophagales</taxon>
        <taxon>Flectobacillaceae</taxon>
        <taxon>Pseudarcicella</taxon>
    </lineage>
</organism>
<dbReference type="EMBL" id="FOXH01000002">
    <property type="protein sequence ID" value="SFP32091.1"/>
    <property type="molecule type" value="Genomic_DNA"/>
</dbReference>
<dbReference type="InterPro" id="IPR011006">
    <property type="entry name" value="CheY-like_superfamily"/>
</dbReference>
<evidence type="ECO:0000256" key="3">
    <source>
        <dbReference type="PROSITE-ProRule" id="PRU00169"/>
    </source>
</evidence>
<dbReference type="SUPFAM" id="SSF52172">
    <property type="entry name" value="CheY-like"/>
    <property type="match status" value="1"/>
</dbReference>
<evidence type="ECO:0000313" key="6">
    <source>
        <dbReference type="Proteomes" id="UP000199306"/>
    </source>
</evidence>
<dbReference type="Pfam" id="PF00072">
    <property type="entry name" value="Response_reg"/>
    <property type="match status" value="1"/>
</dbReference>
<dbReference type="STRING" id="1079859.SAMN04515674_102421"/>
<dbReference type="InterPro" id="IPR050595">
    <property type="entry name" value="Bact_response_regulator"/>
</dbReference>
<dbReference type="Pfam" id="PF08665">
    <property type="entry name" value="PglZ"/>
    <property type="match status" value="1"/>
</dbReference>
<dbReference type="PANTHER" id="PTHR44591:SF14">
    <property type="entry name" value="PROTEIN PILG"/>
    <property type="match status" value="1"/>
</dbReference>
<sequence>MQYSILWADDEIDLLKPYIMFLESKGYDVTPVNSGADALEEVEKSKFDVVFLDENMPGMTGLEVLPQIKQLKPNLPVIMITKSEEEHIMEEAIGSKIADYLIKPLNPNQILLAVKKILDKKRLEEEKTNLSYQQEFRQLAMQYQDRIDHNEWAEIYKKLIFWELEIDRTENKSMAEVLNMQKSEANANFARFIEENYEEWLNDPKIDKPLMSHQLMRKKVFPLVKDNSPLFFLLIDNLRFDQWKILEGLLQDYFTVEEESSYYSILPTTTAYARNSIFAGMLPSEIEKQYPKHWVQDIGDSEDEEGFNQYEDFFFQEQIRRSRLTFKSSYYKILNTTQGKSLVDNFNNLMQNQLNVVVYNFVDMLSHARTDMAMIKELAPDESGYRSITASWFTHSPLFDLLKKISEKKGRLIITTDHGMIRVQNPAKIVGDRSVNTNLRYKQGKNLNWDDKDHVLVCRKPERFFLPKINVSTTYVFTMEDYFFAYPNNYNHYVNHYRNTFQHGGVSLEECIIPFVYLTAK</sequence>
<dbReference type="RefSeq" id="WP_092013231.1">
    <property type="nucleotide sequence ID" value="NZ_FOXH01000002.1"/>
</dbReference>
<protein>
    <submittedName>
        <fullName evidence="5">Response regulator receiver domain-containing protein</fullName>
    </submittedName>
</protein>
<gene>
    <name evidence="5" type="ORF">SAMN04515674_102421</name>
</gene>
<dbReference type="AlphaFoldDB" id="A0A1I5PEY5"/>
<keyword evidence="6" id="KW-1185">Reference proteome</keyword>
<feature type="domain" description="Response regulatory" evidence="4">
    <location>
        <begin position="4"/>
        <end position="118"/>
    </location>
</feature>
<dbReference type="Gene3D" id="3.40.720.10">
    <property type="entry name" value="Alkaline Phosphatase, subunit A"/>
    <property type="match status" value="1"/>
</dbReference>